<protein>
    <submittedName>
        <fullName evidence="1">Transcriptional regulator</fullName>
    </submittedName>
</protein>
<evidence type="ECO:0000313" key="2">
    <source>
        <dbReference type="Proteomes" id="UP000031586"/>
    </source>
</evidence>
<name>A0A0C1Z6Z8_9VIBR</name>
<dbReference type="AlphaFoldDB" id="A0A0C1Z6Z8"/>
<dbReference type="EMBL" id="JPRD01000019">
    <property type="protein sequence ID" value="KIF52765.1"/>
    <property type="molecule type" value="Genomic_DNA"/>
</dbReference>
<evidence type="ECO:0000313" key="1">
    <source>
        <dbReference type="EMBL" id="KIF52765.1"/>
    </source>
</evidence>
<dbReference type="Pfam" id="PF05930">
    <property type="entry name" value="Phage_AlpA"/>
    <property type="match status" value="1"/>
</dbReference>
<dbReference type="InterPro" id="IPR010260">
    <property type="entry name" value="AlpA"/>
</dbReference>
<sequence length="94" mass="10406">MSVMNHTQIQIKIERKADVLKRVPFSRATLHRKINDGTFPPSIPLGANSVGFLAHEIDTFLAAIVVGQDLQQVVATLVEQRQALFDNHFLSLAA</sequence>
<accession>A0A0C1Z6Z8</accession>
<organism evidence="1 2">
    <name type="scientific">Vibrio owensii CAIM 1854 = LMG 25443</name>
    <dbReference type="NCBI Taxonomy" id="1229493"/>
    <lineage>
        <taxon>Bacteria</taxon>
        <taxon>Pseudomonadati</taxon>
        <taxon>Pseudomonadota</taxon>
        <taxon>Gammaproteobacteria</taxon>
        <taxon>Vibrionales</taxon>
        <taxon>Vibrionaceae</taxon>
        <taxon>Vibrio</taxon>
    </lineage>
</organism>
<dbReference type="PATRIC" id="fig|1229493.5.peg.1659"/>
<reference evidence="1 2" key="1">
    <citation type="submission" date="2014-07" db="EMBL/GenBank/DDBJ databases">
        <title>Unique and conserved regions in Vibrio harveyi and related species in comparison with the shrimp pathogen Vibrio harveyi CAIM 1792.</title>
        <authorList>
            <person name="Espinoza-Valles I."/>
            <person name="Vora G."/>
            <person name="Leekitcharoenphon P."/>
            <person name="Ussery D."/>
            <person name="Hoj L."/>
            <person name="Gomez-Gil B."/>
        </authorList>
    </citation>
    <scope>NUCLEOTIDE SEQUENCE [LARGE SCALE GENOMIC DNA]</scope>
    <source>
        <strain evidence="2">CAIM 1854 / LMG 25443</strain>
    </source>
</reference>
<dbReference type="Proteomes" id="UP000031586">
    <property type="component" value="Unassembled WGS sequence"/>
</dbReference>
<gene>
    <name evidence="1" type="ORF">H735_12745</name>
</gene>
<comment type="caution">
    <text evidence="1">The sequence shown here is derived from an EMBL/GenBank/DDBJ whole genome shotgun (WGS) entry which is preliminary data.</text>
</comment>
<proteinExistence type="predicted"/>